<comment type="caution">
    <text evidence="3">The sequence shown here is derived from an EMBL/GenBank/DDBJ whole genome shotgun (WGS) entry which is preliminary data.</text>
</comment>
<dbReference type="AlphaFoldDB" id="A0A835Z7U4"/>
<reference evidence="3" key="1">
    <citation type="submission" date="2021-02" db="EMBL/GenBank/DDBJ databases">
        <title>First Annotated Genome of the Yellow-green Alga Tribonema minus.</title>
        <authorList>
            <person name="Mahan K.M."/>
        </authorList>
    </citation>
    <scope>NUCLEOTIDE SEQUENCE</scope>
    <source>
        <strain evidence="3">UTEX B ZZ1240</strain>
    </source>
</reference>
<evidence type="ECO:0000313" key="4">
    <source>
        <dbReference type="Proteomes" id="UP000664859"/>
    </source>
</evidence>
<feature type="transmembrane region" description="Helical" evidence="2">
    <location>
        <begin position="169"/>
        <end position="190"/>
    </location>
</feature>
<gene>
    <name evidence="3" type="ORF">JKP88DRAFT_206839</name>
</gene>
<accession>A0A835Z7U4</accession>
<comment type="similarity">
    <text evidence="1">Belongs to the multi antimicrobial extrusion (MATE) (TC 2.A.66.1) family.</text>
</comment>
<name>A0A835Z7U4_9STRA</name>
<feature type="transmembrane region" description="Helical" evidence="2">
    <location>
        <begin position="461"/>
        <end position="481"/>
    </location>
</feature>
<evidence type="ECO:0000256" key="2">
    <source>
        <dbReference type="SAM" id="Phobius"/>
    </source>
</evidence>
<protein>
    <submittedName>
        <fullName evidence="3">Mate-domain-containing protein</fullName>
    </submittedName>
</protein>
<organism evidence="3 4">
    <name type="scientific">Tribonema minus</name>
    <dbReference type="NCBI Taxonomy" id="303371"/>
    <lineage>
        <taxon>Eukaryota</taxon>
        <taxon>Sar</taxon>
        <taxon>Stramenopiles</taxon>
        <taxon>Ochrophyta</taxon>
        <taxon>PX clade</taxon>
        <taxon>Xanthophyceae</taxon>
        <taxon>Tribonematales</taxon>
        <taxon>Tribonemataceae</taxon>
        <taxon>Tribonema</taxon>
    </lineage>
</organism>
<feature type="transmembrane region" description="Helical" evidence="2">
    <location>
        <begin position="431"/>
        <end position="449"/>
    </location>
</feature>
<dbReference type="OrthoDB" id="2126698at2759"/>
<dbReference type="InterPro" id="IPR002528">
    <property type="entry name" value="MATE_fam"/>
</dbReference>
<keyword evidence="2" id="KW-1133">Transmembrane helix</keyword>
<dbReference type="PANTHER" id="PTHR11206">
    <property type="entry name" value="MULTIDRUG RESISTANCE PROTEIN"/>
    <property type="match status" value="1"/>
</dbReference>
<dbReference type="Proteomes" id="UP000664859">
    <property type="component" value="Unassembled WGS sequence"/>
</dbReference>
<dbReference type="NCBIfam" id="TIGR00797">
    <property type="entry name" value="matE"/>
    <property type="match status" value="1"/>
</dbReference>
<evidence type="ECO:0000256" key="1">
    <source>
        <dbReference type="ARBA" id="ARBA00010199"/>
    </source>
</evidence>
<feature type="transmembrane region" description="Helical" evidence="2">
    <location>
        <begin position="354"/>
        <end position="374"/>
    </location>
</feature>
<feature type="transmembrane region" description="Helical" evidence="2">
    <location>
        <begin position="311"/>
        <end position="333"/>
    </location>
</feature>
<dbReference type="Pfam" id="PF01554">
    <property type="entry name" value="MatE"/>
    <property type="match status" value="2"/>
</dbReference>
<feature type="transmembrane region" description="Helical" evidence="2">
    <location>
        <begin position="394"/>
        <end position="411"/>
    </location>
</feature>
<sequence length="562" mass="58602">MSDPPTLDCNERAAQAALLSELADLAPLLSAADDGAATSQATALWQELKTLSWLSLPIMGTMLAQDGMVITNQVMIGYLVGTTESLAAAGVGNTIFSIAWFAIVGASSALDTMGSQSWGAGDRASLLKWGCVCCILLLMMNAVAIGMLAFAEPIALHLLSQSEETSAMVGTFCCLLIPGVPPFTLTVILHKMLQIQGRVAPPMLISGVTFLVNIAANFIFIRIFNFNGAPLATSASRVIMLLLTIAYLTRQPLVPESAHTLSVVATKAPSYWKSRGAFVVLAMQGALMMGLEEGGFNVTTAFAARLGDVDVAAHAAVISVLGLAFYSFPYAIAVAASIRVGELLGAQKPRLATVSAYVAVAAGGAFMVLCGTAMACKAHAVGRLFTANDDVVDAIASIAPLAGIFQASHIFDGIQGTCAGALRGMGRQREVLVFTVLGIWCVGIVSSYLLAFPTGLELRGLWVGTVLGVIATAVLNSMELLRVNWHHEARLAAIRTGTLAAADAWPAPGEKLPQRCSAKTVEQHGSAAALKQHASAAEDMPLLASSQRAVMPAPYAGFPDVA</sequence>
<proteinExistence type="inferred from homology"/>
<feature type="transmembrane region" description="Helical" evidence="2">
    <location>
        <begin position="126"/>
        <end position="149"/>
    </location>
</feature>
<keyword evidence="2" id="KW-0812">Transmembrane</keyword>
<evidence type="ECO:0000313" key="3">
    <source>
        <dbReference type="EMBL" id="KAG5188068.1"/>
    </source>
</evidence>
<dbReference type="GO" id="GO:0016020">
    <property type="term" value="C:membrane"/>
    <property type="evidence" value="ECO:0007669"/>
    <property type="project" value="InterPro"/>
</dbReference>
<dbReference type="EMBL" id="JAFCMP010000078">
    <property type="protein sequence ID" value="KAG5188068.1"/>
    <property type="molecule type" value="Genomic_DNA"/>
</dbReference>
<keyword evidence="2" id="KW-0472">Membrane</keyword>
<feature type="transmembrane region" description="Helical" evidence="2">
    <location>
        <begin position="85"/>
        <end position="106"/>
    </location>
</feature>
<feature type="transmembrane region" description="Helical" evidence="2">
    <location>
        <begin position="202"/>
        <end position="224"/>
    </location>
</feature>
<keyword evidence="4" id="KW-1185">Reference proteome</keyword>
<dbReference type="GO" id="GO:0015297">
    <property type="term" value="F:antiporter activity"/>
    <property type="evidence" value="ECO:0007669"/>
    <property type="project" value="InterPro"/>
</dbReference>
<dbReference type="GO" id="GO:0042910">
    <property type="term" value="F:xenobiotic transmembrane transporter activity"/>
    <property type="evidence" value="ECO:0007669"/>
    <property type="project" value="InterPro"/>
</dbReference>